<sequence length="605" mass="65438">MEDRFEPHPRSHSLDLDVFDNIFACLTDYSDLLSLSLACSSLHPLAIRSLLRNRPVFLENTDTILKFHDFVFANPASRLPHVTALRICIAQNEARPSCRERAIDCLLAILEHAPSLRSLQLLSDGQKLGYLDDPRVFAAVGSLATLRELVVSSRANAGHTNKADFINAVRGAALTKLALRCIHPTDSPEWTPGSFSAALSPFAHSLESLSIMNSHVRLTGALPKSSPTATQFHALRSLTLHCLTCPPDLAVLVQLFPHLDGTLHLTSFGYDDADADPDDDYSSSSSSSIPPFLLAARAHNTATQDTHPSFPRGLTRLVCDAQTLFVLNLRCPIRLTVLPASPPDDDRGPCLVASLRAHPPARLALQYVLGPVGLVGVEYEGLIPPGAAATLTHLTLCIKHEYTRCGDRKPVCAMRWDDLWPYSVLPALQHGLRALTHLRLVFHCEAWSPPSPASSPASSPSSSSAHAILQDGLLADLRPASFPFGAVAAAIADELPALRYCFLTVGAWVGEGCPHRLVERWCAARAWRVVHSGNGSRMDDASVEAEGRDAEPGGATSWGAGRELVELHGDVAEAIIAREDLGVFADDANHAMHWDRSDPFGGMHG</sequence>
<organism evidence="2">
    <name type="scientific">Ganoderma boninense</name>
    <dbReference type="NCBI Taxonomy" id="34458"/>
    <lineage>
        <taxon>Eukaryota</taxon>
        <taxon>Fungi</taxon>
        <taxon>Dikarya</taxon>
        <taxon>Basidiomycota</taxon>
        <taxon>Agaricomycotina</taxon>
        <taxon>Agaricomycetes</taxon>
        <taxon>Polyporales</taxon>
        <taxon>Polyporaceae</taxon>
        <taxon>Ganoderma</taxon>
    </lineage>
</organism>
<feature type="region of interest" description="Disordered" evidence="1">
    <location>
        <begin position="535"/>
        <end position="558"/>
    </location>
</feature>
<evidence type="ECO:0000256" key="1">
    <source>
        <dbReference type="SAM" id="MobiDB-lite"/>
    </source>
</evidence>
<evidence type="ECO:0000313" key="2">
    <source>
        <dbReference type="EMBL" id="VWO97958.1"/>
    </source>
</evidence>
<dbReference type="EMBL" id="LR726637">
    <property type="protein sequence ID" value="VWO97958.1"/>
    <property type="molecule type" value="Genomic_DNA"/>
</dbReference>
<name>A0A5K1JZX8_9APHY</name>
<feature type="compositionally biased region" description="Basic and acidic residues" evidence="1">
    <location>
        <begin position="537"/>
        <end position="551"/>
    </location>
</feature>
<protein>
    <submittedName>
        <fullName evidence="2">F-box domain-containing protein</fullName>
    </submittedName>
</protein>
<reference evidence="2" key="1">
    <citation type="submission" date="2019-10" db="EMBL/GenBank/DDBJ databases">
        <authorList>
            <person name="Nor Muhammad N."/>
        </authorList>
    </citation>
    <scope>NUCLEOTIDE SEQUENCE</scope>
</reference>
<proteinExistence type="predicted"/>
<accession>A0A5K1JZX8</accession>
<dbReference type="AlphaFoldDB" id="A0A5K1JZX8"/>
<gene>
    <name evidence="2" type="primary">I1REK5</name>
</gene>